<comment type="caution">
    <text evidence="6">The sequence shown here is derived from an EMBL/GenBank/DDBJ whole genome shotgun (WGS) entry which is preliminary data.</text>
</comment>
<dbReference type="Proteomes" id="UP001499854">
    <property type="component" value="Unassembled WGS sequence"/>
</dbReference>
<comment type="similarity">
    <text evidence="1">Belongs to the LysR transcriptional regulatory family.</text>
</comment>
<proteinExistence type="inferred from homology"/>
<evidence type="ECO:0000256" key="4">
    <source>
        <dbReference type="ARBA" id="ARBA00023163"/>
    </source>
</evidence>
<dbReference type="PANTHER" id="PTHR30126">
    <property type="entry name" value="HTH-TYPE TRANSCRIPTIONAL REGULATOR"/>
    <property type="match status" value="1"/>
</dbReference>
<dbReference type="InterPro" id="IPR036388">
    <property type="entry name" value="WH-like_DNA-bd_sf"/>
</dbReference>
<dbReference type="Pfam" id="PF00126">
    <property type="entry name" value="HTH_1"/>
    <property type="match status" value="1"/>
</dbReference>
<dbReference type="RefSeq" id="WP_344661784.1">
    <property type="nucleotide sequence ID" value="NZ_BAAAQM010000060.1"/>
</dbReference>
<sequence length="299" mass="31408">MPRLPDLDALQLLVAVADTGSLGKAAARAGISQPSASARMATLERRLGVKLLERTPSGSRLTSAGAVVTDWARRVLEQAEALMEGAEALRTHADERLAVAASLTIAEHLVPKWLIELRQLRPATRVGLTVANSHQVVAALRASEVDLGFVEGPWVPRDLHSVAVGRDRLAVVVAPAHPWARLRQPLTAAQLAAEPLLLREPGSGTRDVLEAALSGHDGPAVPLLELGATAPLRSAALSGTGPAVLSVLAVAEDVAAGRLVEVPVAEEVALKRTLRAVWPRGRELSDAAGWLVQVARGRA</sequence>
<dbReference type="InterPro" id="IPR036390">
    <property type="entry name" value="WH_DNA-bd_sf"/>
</dbReference>
<evidence type="ECO:0000313" key="7">
    <source>
        <dbReference type="Proteomes" id="UP001499854"/>
    </source>
</evidence>
<evidence type="ECO:0000313" key="6">
    <source>
        <dbReference type="EMBL" id="GAA1997411.1"/>
    </source>
</evidence>
<keyword evidence="3" id="KW-0238">DNA-binding</keyword>
<keyword evidence="2" id="KW-0805">Transcription regulation</keyword>
<dbReference type="InterPro" id="IPR005119">
    <property type="entry name" value="LysR_subst-bd"/>
</dbReference>
<protein>
    <submittedName>
        <fullName evidence="6">LysR family transcriptional regulator</fullName>
    </submittedName>
</protein>
<dbReference type="InterPro" id="IPR000847">
    <property type="entry name" value="LysR_HTH_N"/>
</dbReference>
<dbReference type="Pfam" id="PF03466">
    <property type="entry name" value="LysR_substrate"/>
    <property type="match status" value="1"/>
</dbReference>
<accession>A0ABN2T2M4</accession>
<name>A0ABN2T2M4_9ACTN</name>
<evidence type="ECO:0000259" key="5">
    <source>
        <dbReference type="PROSITE" id="PS50931"/>
    </source>
</evidence>
<keyword evidence="4" id="KW-0804">Transcription</keyword>
<dbReference type="PANTHER" id="PTHR30126:SF39">
    <property type="entry name" value="HTH-TYPE TRANSCRIPTIONAL REGULATOR CYSL"/>
    <property type="match status" value="1"/>
</dbReference>
<dbReference type="PRINTS" id="PR00039">
    <property type="entry name" value="HTHLYSR"/>
</dbReference>
<evidence type="ECO:0000256" key="3">
    <source>
        <dbReference type="ARBA" id="ARBA00023125"/>
    </source>
</evidence>
<dbReference type="SUPFAM" id="SSF53850">
    <property type="entry name" value="Periplasmic binding protein-like II"/>
    <property type="match status" value="1"/>
</dbReference>
<keyword evidence="7" id="KW-1185">Reference proteome</keyword>
<dbReference type="Gene3D" id="3.40.190.10">
    <property type="entry name" value="Periplasmic binding protein-like II"/>
    <property type="match status" value="2"/>
</dbReference>
<gene>
    <name evidence="6" type="ORF">GCM10009838_73320</name>
</gene>
<evidence type="ECO:0000256" key="1">
    <source>
        <dbReference type="ARBA" id="ARBA00009437"/>
    </source>
</evidence>
<dbReference type="Gene3D" id="1.10.10.10">
    <property type="entry name" value="Winged helix-like DNA-binding domain superfamily/Winged helix DNA-binding domain"/>
    <property type="match status" value="1"/>
</dbReference>
<dbReference type="EMBL" id="BAAAQM010000060">
    <property type="protein sequence ID" value="GAA1997411.1"/>
    <property type="molecule type" value="Genomic_DNA"/>
</dbReference>
<dbReference type="PROSITE" id="PS50931">
    <property type="entry name" value="HTH_LYSR"/>
    <property type="match status" value="1"/>
</dbReference>
<reference evidence="6 7" key="1">
    <citation type="journal article" date="2019" name="Int. J. Syst. Evol. Microbiol.">
        <title>The Global Catalogue of Microorganisms (GCM) 10K type strain sequencing project: providing services to taxonomists for standard genome sequencing and annotation.</title>
        <authorList>
            <consortium name="The Broad Institute Genomics Platform"/>
            <consortium name="The Broad Institute Genome Sequencing Center for Infectious Disease"/>
            <person name="Wu L."/>
            <person name="Ma J."/>
        </authorList>
    </citation>
    <scope>NUCLEOTIDE SEQUENCE [LARGE SCALE GENOMIC DNA]</scope>
    <source>
        <strain evidence="6 7">JCM 16013</strain>
    </source>
</reference>
<feature type="domain" description="HTH lysR-type" evidence="5">
    <location>
        <begin position="5"/>
        <end position="62"/>
    </location>
</feature>
<organism evidence="6 7">
    <name type="scientific">Catenulispora subtropica</name>
    <dbReference type="NCBI Taxonomy" id="450798"/>
    <lineage>
        <taxon>Bacteria</taxon>
        <taxon>Bacillati</taxon>
        <taxon>Actinomycetota</taxon>
        <taxon>Actinomycetes</taxon>
        <taxon>Catenulisporales</taxon>
        <taxon>Catenulisporaceae</taxon>
        <taxon>Catenulispora</taxon>
    </lineage>
</organism>
<dbReference type="SUPFAM" id="SSF46785">
    <property type="entry name" value="Winged helix' DNA-binding domain"/>
    <property type="match status" value="1"/>
</dbReference>
<evidence type="ECO:0000256" key="2">
    <source>
        <dbReference type="ARBA" id="ARBA00023015"/>
    </source>
</evidence>